<protein>
    <recommendedName>
        <fullName evidence="4">HK97 gp10 family phage protein</fullName>
    </recommendedName>
</protein>
<evidence type="ECO:0008006" key="4">
    <source>
        <dbReference type="Google" id="ProtNLM"/>
    </source>
</evidence>
<sequence>MSDFEDQMNGMLNQIGGMVNLTVEEREEVTKSGADVLKKNMPTVTPYNGRRKHGDIDHLRDSFEVGQIQGEPEDGHTGFGFAKKGKDGVNHARIARFVNDGTVKKAPTHFIDKGFIQFQGAVNEAMAKKLSDVQLRKAKK</sequence>
<feature type="region of interest" description="Disordered" evidence="1">
    <location>
        <begin position="32"/>
        <end position="55"/>
    </location>
</feature>
<evidence type="ECO:0000313" key="2">
    <source>
        <dbReference type="EMBL" id="CAK1225591.1"/>
    </source>
</evidence>
<accession>A0ABN9YM92</accession>
<reference evidence="2 3" key="1">
    <citation type="submission" date="2023-10" db="EMBL/GenBank/DDBJ databases">
        <authorList>
            <person name="Botero Cardona J."/>
        </authorList>
    </citation>
    <scope>NUCLEOTIDE SEQUENCE [LARGE SCALE GENOMIC DNA]</scope>
    <source>
        <strain evidence="2 3">R-54839</strain>
    </source>
</reference>
<proteinExistence type="predicted"/>
<dbReference type="EMBL" id="CAUZLR010000001">
    <property type="protein sequence ID" value="CAK1225591.1"/>
    <property type="molecule type" value="Genomic_DNA"/>
</dbReference>
<evidence type="ECO:0000313" key="3">
    <source>
        <dbReference type="Proteomes" id="UP001314261"/>
    </source>
</evidence>
<evidence type="ECO:0000256" key="1">
    <source>
        <dbReference type="SAM" id="MobiDB-lite"/>
    </source>
</evidence>
<dbReference type="RefSeq" id="WP_338345816.1">
    <property type="nucleotide sequence ID" value="NZ_CAUZLR010000001.1"/>
</dbReference>
<organism evidence="2 3">
    <name type="scientific">Fructobacillus fructosus</name>
    <dbReference type="NCBI Taxonomy" id="1631"/>
    <lineage>
        <taxon>Bacteria</taxon>
        <taxon>Bacillati</taxon>
        <taxon>Bacillota</taxon>
        <taxon>Bacilli</taxon>
        <taxon>Lactobacillales</taxon>
        <taxon>Lactobacillaceae</taxon>
        <taxon>Fructobacillus</taxon>
    </lineage>
</organism>
<gene>
    <name evidence="2" type="ORF">R54839_PPFHFPJH_00176</name>
</gene>
<keyword evidence="3" id="KW-1185">Reference proteome</keyword>
<comment type="caution">
    <text evidence="2">The sequence shown here is derived from an EMBL/GenBank/DDBJ whole genome shotgun (WGS) entry which is preliminary data.</text>
</comment>
<name>A0ABN9YM92_9LACO</name>
<dbReference type="Proteomes" id="UP001314261">
    <property type="component" value="Unassembled WGS sequence"/>
</dbReference>